<comment type="caution">
    <text evidence="2">The sequence shown here is derived from an EMBL/GenBank/DDBJ whole genome shotgun (WGS) entry which is preliminary data.</text>
</comment>
<name>A0ABR0BU72_PURLI</name>
<evidence type="ECO:0000313" key="3">
    <source>
        <dbReference type="Proteomes" id="UP001287286"/>
    </source>
</evidence>
<accession>A0ABR0BU72</accession>
<proteinExistence type="predicted"/>
<dbReference type="EMBL" id="JAWRVI010000032">
    <property type="protein sequence ID" value="KAK4087391.1"/>
    <property type="molecule type" value="Genomic_DNA"/>
</dbReference>
<keyword evidence="3" id="KW-1185">Reference proteome</keyword>
<protein>
    <submittedName>
        <fullName evidence="2">Uncharacterized protein</fullName>
    </submittedName>
</protein>
<gene>
    <name evidence="2" type="ORF">Purlil1_8239</name>
</gene>
<feature type="compositionally biased region" description="Basic and acidic residues" evidence="1">
    <location>
        <begin position="89"/>
        <end position="100"/>
    </location>
</feature>
<organism evidence="2 3">
    <name type="scientific">Purpureocillium lilacinum</name>
    <name type="common">Paecilomyces lilacinus</name>
    <dbReference type="NCBI Taxonomy" id="33203"/>
    <lineage>
        <taxon>Eukaryota</taxon>
        <taxon>Fungi</taxon>
        <taxon>Dikarya</taxon>
        <taxon>Ascomycota</taxon>
        <taxon>Pezizomycotina</taxon>
        <taxon>Sordariomycetes</taxon>
        <taxon>Hypocreomycetidae</taxon>
        <taxon>Hypocreales</taxon>
        <taxon>Ophiocordycipitaceae</taxon>
        <taxon>Purpureocillium</taxon>
    </lineage>
</organism>
<evidence type="ECO:0000256" key="1">
    <source>
        <dbReference type="SAM" id="MobiDB-lite"/>
    </source>
</evidence>
<evidence type="ECO:0000313" key="2">
    <source>
        <dbReference type="EMBL" id="KAK4087391.1"/>
    </source>
</evidence>
<sequence length="173" mass="18332">MGGHRRLDRHDRHGTGQCIHAATTIRFDDPAEPPATRQQSVRDQPSLAARYELPAPASSNSSGSWGCMTGGRQGGCASFSLGPQQQSRRQRDLMGRRSDIHPAQPCGSVVHPIRQRASRPASQPARHAPTDRDCYTSSAIRGGTERILAPALSSGASSEPANEGPPPPGGLAK</sequence>
<reference evidence="2 3" key="1">
    <citation type="journal article" date="2024" name="Microbiol. Resour. Announc.">
        <title>Genome annotations for the ascomycete fungi Trichoderma harzianum, Trichoderma aggressivum, and Purpureocillium lilacinum.</title>
        <authorList>
            <person name="Beijen E.P.W."/>
            <person name="Ohm R.A."/>
        </authorList>
    </citation>
    <scope>NUCLEOTIDE SEQUENCE [LARGE SCALE GENOMIC DNA]</scope>
    <source>
        <strain evidence="2 3">CBS 150709</strain>
    </source>
</reference>
<feature type="compositionally biased region" description="Pro residues" evidence="1">
    <location>
        <begin position="163"/>
        <end position="173"/>
    </location>
</feature>
<feature type="region of interest" description="Disordered" evidence="1">
    <location>
        <begin position="1"/>
        <end position="173"/>
    </location>
</feature>
<dbReference type="Proteomes" id="UP001287286">
    <property type="component" value="Unassembled WGS sequence"/>
</dbReference>